<reference evidence="7 8" key="1">
    <citation type="journal article" date="2014" name="BMC Genomics">
        <title>Architecture and functions of a multipartite genome of the methylotrophic bacterium Paracoccus aminophilus JCM 7686, containing primary and secondary chromids.</title>
        <authorList>
            <person name="Dziewit L."/>
            <person name="Czarnecki J."/>
            <person name="Wibberg D."/>
            <person name="Radlinska M."/>
            <person name="Mrozek P."/>
            <person name="Szymczak M."/>
            <person name="Schluter A."/>
            <person name="Puhler A."/>
            <person name="Bartosik D."/>
        </authorList>
    </citation>
    <scope>NUCLEOTIDE SEQUENCE [LARGE SCALE GENOMIC DNA]</scope>
    <source>
        <strain evidence="7">JCM 7686</strain>
    </source>
</reference>
<feature type="transmembrane region" description="Helical" evidence="5">
    <location>
        <begin position="228"/>
        <end position="248"/>
    </location>
</feature>
<dbReference type="EMBL" id="CP006650">
    <property type="protein sequence ID" value="AGT07317.1"/>
    <property type="molecule type" value="Genomic_DNA"/>
</dbReference>
<name>S5XQI0_PARAH</name>
<evidence type="ECO:0000256" key="2">
    <source>
        <dbReference type="ARBA" id="ARBA00022692"/>
    </source>
</evidence>
<evidence type="ECO:0000256" key="5">
    <source>
        <dbReference type="SAM" id="Phobius"/>
    </source>
</evidence>
<keyword evidence="8" id="KW-1185">Reference proteome</keyword>
<feature type="transmembrane region" description="Helical" evidence="5">
    <location>
        <begin position="20"/>
        <end position="40"/>
    </location>
</feature>
<dbReference type="PATRIC" id="fig|1367847.3.peg.150"/>
<dbReference type="Proteomes" id="UP000015480">
    <property type="component" value="Chromosome"/>
</dbReference>
<dbReference type="HOGENOM" id="CLU_033863_5_2_5"/>
<keyword evidence="2 5" id="KW-0812">Transmembrane</keyword>
<evidence type="ECO:0000259" key="6">
    <source>
        <dbReference type="Pfam" id="PF00892"/>
    </source>
</evidence>
<keyword evidence="4 5" id="KW-0472">Membrane</keyword>
<dbReference type="PANTHER" id="PTHR32322:SF9">
    <property type="entry name" value="AMINO-ACID METABOLITE EFFLUX PUMP-RELATED"/>
    <property type="match status" value="1"/>
</dbReference>
<dbReference type="Pfam" id="PF00892">
    <property type="entry name" value="EamA"/>
    <property type="match status" value="2"/>
</dbReference>
<dbReference type="SUPFAM" id="SSF103481">
    <property type="entry name" value="Multidrug resistance efflux transporter EmrE"/>
    <property type="match status" value="2"/>
</dbReference>
<dbReference type="eggNOG" id="COG0697">
    <property type="taxonomic scope" value="Bacteria"/>
</dbReference>
<feature type="transmembrane region" description="Helical" evidence="5">
    <location>
        <begin position="138"/>
        <end position="158"/>
    </location>
</feature>
<dbReference type="GO" id="GO:0016020">
    <property type="term" value="C:membrane"/>
    <property type="evidence" value="ECO:0007669"/>
    <property type="project" value="UniProtKB-SubCell"/>
</dbReference>
<dbReference type="PANTHER" id="PTHR32322">
    <property type="entry name" value="INNER MEMBRANE TRANSPORTER"/>
    <property type="match status" value="1"/>
</dbReference>
<dbReference type="InterPro" id="IPR050638">
    <property type="entry name" value="AA-Vitamin_Transporters"/>
</dbReference>
<feature type="transmembrane region" description="Helical" evidence="5">
    <location>
        <begin position="164"/>
        <end position="183"/>
    </location>
</feature>
<feature type="transmembrane region" description="Helical" evidence="5">
    <location>
        <begin position="195"/>
        <end position="216"/>
    </location>
</feature>
<evidence type="ECO:0000313" key="7">
    <source>
        <dbReference type="EMBL" id="AGT07317.1"/>
    </source>
</evidence>
<dbReference type="RefSeq" id="WP_020948957.1">
    <property type="nucleotide sequence ID" value="NC_022041.1"/>
</dbReference>
<evidence type="ECO:0000256" key="3">
    <source>
        <dbReference type="ARBA" id="ARBA00022989"/>
    </source>
</evidence>
<evidence type="ECO:0000313" key="8">
    <source>
        <dbReference type="Proteomes" id="UP000015480"/>
    </source>
</evidence>
<dbReference type="STRING" id="1367847.JCM7686_0206"/>
<gene>
    <name evidence="7" type="ORF">JCM7686_0206</name>
</gene>
<keyword evidence="3 5" id="KW-1133">Transmembrane helix</keyword>
<feature type="transmembrane region" description="Helical" evidence="5">
    <location>
        <begin position="286"/>
        <end position="306"/>
    </location>
</feature>
<accession>S5XQI0</accession>
<dbReference type="KEGG" id="pami:JCM7686_0206"/>
<dbReference type="InterPro" id="IPR037185">
    <property type="entry name" value="EmrE-like"/>
</dbReference>
<feature type="domain" description="EamA" evidence="6">
    <location>
        <begin position="22"/>
        <end position="151"/>
    </location>
</feature>
<feature type="transmembrane region" description="Helical" evidence="5">
    <location>
        <begin position="260"/>
        <end position="280"/>
    </location>
</feature>
<protein>
    <submittedName>
        <fullName evidence="7">ABC transporter, membrane spanning protein</fullName>
    </submittedName>
</protein>
<feature type="transmembrane region" description="Helical" evidence="5">
    <location>
        <begin position="46"/>
        <end position="67"/>
    </location>
</feature>
<evidence type="ECO:0000256" key="1">
    <source>
        <dbReference type="ARBA" id="ARBA00004141"/>
    </source>
</evidence>
<feature type="domain" description="EamA" evidence="6">
    <location>
        <begin position="166"/>
        <end position="300"/>
    </location>
</feature>
<feature type="transmembrane region" description="Helical" evidence="5">
    <location>
        <begin position="79"/>
        <end position="98"/>
    </location>
</feature>
<feature type="transmembrane region" description="Helical" evidence="5">
    <location>
        <begin position="104"/>
        <end position="126"/>
    </location>
</feature>
<evidence type="ECO:0000256" key="4">
    <source>
        <dbReference type="ARBA" id="ARBA00023136"/>
    </source>
</evidence>
<comment type="subcellular location">
    <subcellularLocation>
        <location evidence="1">Membrane</location>
        <topology evidence="1">Multi-pass membrane protein</topology>
    </subcellularLocation>
</comment>
<sequence length="315" mass="32682">MAETQTAQISTSRPMSGAEWAMLATLAAIWGCSFLFNALAIPDLPILLIVTLRVGLAAAALLAFMALSGQRLPKGRAVWTAFFTMGLFNNALPFSLIVAGQQHIPAGVASILNATTPLFTVLFAHVLTADERLNPGKVAGVAIGFLGVAAMIGGDAVRALGSDLIAQLCCLGAAVSYAGAAIYGRRFRRMGVTPMATAAGSLFGASVLLTPVMLVIDQPWSPPAPGLTAVLAVLGLALISTAFAYVLYYRILATAGAVNVGLVTFLVPACAILLGIVVLGEHLAPRHVLGMVLIGMGLAAIDGRLLRRFTAWRMS</sequence>
<proteinExistence type="predicted"/>
<dbReference type="InterPro" id="IPR000620">
    <property type="entry name" value="EamA_dom"/>
</dbReference>
<dbReference type="AlphaFoldDB" id="S5XQI0"/>
<organism evidence="7 8">
    <name type="scientific">Paracoccus aminophilus JCM 7686</name>
    <dbReference type="NCBI Taxonomy" id="1367847"/>
    <lineage>
        <taxon>Bacteria</taxon>
        <taxon>Pseudomonadati</taxon>
        <taxon>Pseudomonadota</taxon>
        <taxon>Alphaproteobacteria</taxon>
        <taxon>Rhodobacterales</taxon>
        <taxon>Paracoccaceae</taxon>
        <taxon>Paracoccus</taxon>
    </lineage>
</organism>